<dbReference type="InterPro" id="IPR011335">
    <property type="entry name" value="Restrct_endonuc-II-like"/>
</dbReference>
<name>A0ABN3B0Q1_9MICC</name>
<dbReference type="Pfam" id="PF04480">
    <property type="entry name" value="DUF559"/>
    <property type="match status" value="1"/>
</dbReference>
<sequence length="274" mass="30276">MDAVELLRSVGSVARTQTLRDRGLSKRQIANAVARGEMMRLRKGVLALPGASDDFKAALINNGLLTCASASRHYGLWLLNPHSRLHLSCLHGHGRGFANHRERSVPPHEYLPLVGVVDVLIHALHCLPPVEAAVMVESSLRRSDTVKPFLLERLQGDRNGKARSALELVTGCADSALEVVARILFRNAGFHVETQVPINGVGRVDFLLEGFLVVEVDGAAYHSDRRALRRDLHRNNTTIAGGYLVLRYSYEDIMFNQEAVLEQVRAVLSGRVIR</sequence>
<evidence type="ECO:0000259" key="1">
    <source>
        <dbReference type="Pfam" id="PF04480"/>
    </source>
</evidence>
<evidence type="ECO:0000313" key="3">
    <source>
        <dbReference type="EMBL" id="GAA2177814.1"/>
    </source>
</evidence>
<dbReference type="Gene3D" id="3.40.960.10">
    <property type="entry name" value="VSR Endonuclease"/>
    <property type="match status" value="1"/>
</dbReference>
<gene>
    <name evidence="3" type="ORF">GCM10009784_29790</name>
</gene>
<keyword evidence="4" id="KW-1185">Reference proteome</keyword>
<evidence type="ECO:0000313" key="4">
    <source>
        <dbReference type="Proteomes" id="UP001500974"/>
    </source>
</evidence>
<feature type="domain" description="DUF559" evidence="1">
    <location>
        <begin position="188"/>
        <end position="268"/>
    </location>
</feature>
<dbReference type="InterPro" id="IPR007569">
    <property type="entry name" value="DUF559"/>
</dbReference>
<accession>A0ABN3B0Q1</accession>
<dbReference type="EMBL" id="BAAAON010000010">
    <property type="protein sequence ID" value="GAA2177814.1"/>
    <property type="molecule type" value="Genomic_DNA"/>
</dbReference>
<reference evidence="3 4" key="1">
    <citation type="journal article" date="2019" name="Int. J. Syst. Evol. Microbiol.">
        <title>The Global Catalogue of Microorganisms (GCM) 10K type strain sequencing project: providing services to taxonomists for standard genome sequencing and annotation.</title>
        <authorList>
            <consortium name="The Broad Institute Genomics Platform"/>
            <consortium name="The Broad Institute Genome Sequencing Center for Infectious Disease"/>
            <person name="Wu L."/>
            <person name="Ma J."/>
        </authorList>
    </citation>
    <scope>NUCLEOTIDE SEQUENCE [LARGE SCALE GENOMIC DNA]</scope>
    <source>
        <strain evidence="3 4">JCM 14917</strain>
    </source>
</reference>
<comment type="caution">
    <text evidence="3">The sequence shown here is derived from an EMBL/GenBank/DDBJ whole genome shotgun (WGS) entry which is preliminary data.</text>
</comment>
<evidence type="ECO:0000259" key="2">
    <source>
        <dbReference type="Pfam" id="PF13338"/>
    </source>
</evidence>
<dbReference type="Proteomes" id="UP001500974">
    <property type="component" value="Unassembled WGS sequence"/>
</dbReference>
<organism evidence="3 4">
    <name type="scientific">Arthrobacter parietis</name>
    <dbReference type="NCBI Taxonomy" id="271434"/>
    <lineage>
        <taxon>Bacteria</taxon>
        <taxon>Bacillati</taxon>
        <taxon>Actinomycetota</taxon>
        <taxon>Actinomycetes</taxon>
        <taxon>Micrococcales</taxon>
        <taxon>Micrococcaceae</taxon>
        <taxon>Arthrobacter</taxon>
    </lineage>
</organism>
<feature type="domain" description="AbiEi antitoxin N-terminal" evidence="2">
    <location>
        <begin position="3"/>
        <end position="49"/>
    </location>
</feature>
<proteinExistence type="predicted"/>
<dbReference type="SUPFAM" id="SSF52980">
    <property type="entry name" value="Restriction endonuclease-like"/>
    <property type="match status" value="1"/>
</dbReference>
<evidence type="ECO:0008006" key="5">
    <source>
        <dbReference type="Google" id="ProtNLM"/>
    </source>
</evidence>
<dbReference type="Pfam" id="PF13338">
    <property type="entry name" value="AbiEi_4"/>
    <property type="match status" value="1"/>
</dbReference>
<dbReference type="InterPro" id="IPR025159">
    <property type="entry name" value="AbiEi_N"/>
</dbReference>
<protein>
    <recommendedName>
        <fullName evidence="5">DUF559 domain-containing protein</fullName>
    </recommendedName>
</protein>
<dbReference type="RefSeq" id="WP_346028809.1">
    <property type="nucleotide sequence ID" value="NZ_BAAAON010000010.1"/>
</dbReference>